<comment type="caution">
    <text evidence="3">The sequence shown here is derived from an EMBL/GenBank/DDBJ whole genome shotgun (WGS) entry which is preliminary data.</text>
</comment>
<dbReference type="InParanoid" id="A0A1Z5KBY5"/>
<proteinExistence type="predicted"/>
<feature type="region of interest" description="Disordered" evidence="1">
    <location>
        <begin position="1"/>
        <end position="36"/>
    </location>
</feature>
<feature type="compositionally biased region" description="Basic residues" evidence="1">
    <location>
        <begin position="1"/>
        <end position="22"/>
    </location>
</feature>
<gene>
    <name evidence="3" type="ORF">FisN_20Hu010</name>
</gene>
<name>A0A1Z5KBY5_FISSO</name>
<accession>A0A1Z5KBY5</accession>
<reference evidence="3 4" key="1">
    <citation type="journal article" date="2015" name="Plant Cell">
        <title>Oil accumulation by the oleaginous diatom Fistulifera solaris as revealed by the genome and transcriptome.</title>
        <authorList>
            <person name="Tanaka T."/>
            <person name="Maeda Y."/>
            <person name="Veluchamy A."/>
            <person name="Tanaka M."/>
            <person name="Abida H."/>
            <person name="Marechal E."/>
            <person name="Bowler C."/>
            <person name="Muto M."/>
            <person name="Sunaga Y."/>
            <person name="Tanaka M."/>
            <person name="Yoshino T."/>
            <person name="Taniguchi T."/>
            <person name="Fukuda Y."/>
            <person name="Nemoto M."/>
            <person name="Matsumoto M."/>
            <person name="Wong P.S."/>
            <person name="Aburatani S."/>
            <person name="Fujibuchi W."/>
        </authorList>
    </citation>
    <scope>NUCLEOTIDE SEQUENCE [LARGE SCALE GENOMIC DNA]</scope>
    <source>
        <strain evidence="3 4">JPCC DA0580</strain>
    </source>
</reference>
<evidence type="ECO:0000259" key="2">
    <source>
        <dbReference type="Pfam" id="PF20253"/>
    </source>
</evidence>
<sequence length="765" mass="86622">MPHNKGINKGKKGRSNKSRHNKQPVDNNGQKPSLLKGMQKKLPTFHNKTKDTPNDSTADSIGGGYYTMYKEATWKFHKWMSEKACLSFKLVSVNDYRRAMQQVLDHNMSIFLKNGEKDSEEHIVAPPDIMASLASSIRLREKVTANRFGSKDGGDLGHRYIIDVLKFCHNALRFGNRVATIISTKDSEETVVEDEIGGRFHILSVDDDDSEKDTDWEKIDRDIEERNLPKYTGVELEEEIDIKEVLLKGDDRFQANALLYTMDDYMGAIHNHFTLLKYYLRGNHELHETSSCMQLLLECTVAANAAIQSVNQAENEMMIDHPHLSSFYHVLALVKMPDVLAGIIKLIEKPRTNSKYREPIVKKSGMDSQYTEKLARGVSFRVAFEVMLQWEEPINKDLIVELGAEGVKPHTWLGDCEFIGGDCCILNTQRIVQTIMGLLEDGKKLVGKRGHWGPQFNESIPVSRIRGDLDDPFASCIIPEIIETSRYRPFECLPERPHLIPIFDMLRKFVGGDRKSPVPVALSFGLHAILMSIFVVQGDGDLARVADHSKQSYNTLYNQLEDLSDFTKLPGNAPTFYHNVSLFGIFRQFATPLKSQADLSQAVDPVISERLAFWNPLIGGEYMLYATYICSINLGSATVDSMGQLRLVLHLYNALKLRFPTFEVPLLEKTDTVFSKTRAVWVGGKPTQGSCCKVFWMSWGMSASGAARQVSDYARDSSAFGYCSKNLQDDFRALDEIRPDEFCASYRHLVQQDFSSEDLENHYTN</sequence>
<evidence type="ECO:0000313" key="4">
    <source>
        <dbReference type="Proteomes" id="UP000198406"/>
    </source>
</evidence>
<organism evidence="3 4">
    <name type="scientific">Fistulifera solaris</name>
    <name type="common">Oleaginous diatom</name>
    <dbReference type="NCBI Taxonomy" id="1519565"/>
    <lineage>
        <taxon>Eukaryota</taxon>
        <taxon>Sar</taxon>
        <taxon>Stramenopiles</taxon>
        <taxon>Ochrophyta</taxon>
        <taxon>Bacillariophyta</taxon>
        <taxon>Bacillariophyceae</taxon>
        <taxon>Bacillariophycidae</taxon>
        <taxon>Naviculales</taxon>
        <taxon>Naviculaceae</taxon>
        <taxon>Fistulifera</taxon>
    </lineage>
</organism>
<dbReference type="EMBL" id="BDSP01000204">
    <property type="protein sequence ID" value="GAX23810.1"/>
    <property type="molecule type" value="Genomic_DNA"/>
</dbReference>
<dbReference type="InterPro" id="IPR046539">
    <property type="entry name" value="DUF6604"/>
</dbReference>
<dbReference type="Pfam" id="PF20253">
    <property type="entry name" value="DUF6604"/>
    <property type="match status" value="1"/>
</dbReference>
<dbReference type="Proteomes" id="UP000198406">
    <property type="component" value="Unassembled WGS sequence"/>
</dbReference>
<dbReference type="AlphaFoldDB" id="A0A1Z5KBY5"/>
<dbReference type="OrthoDB" id="42854at2759"/>
<protein>
    <recommendedName>
        <fullName evidence="2">DUF6604 domain-containing protein</fullName>
    </recommendedName>
</protein>
<feature type="domain" description="DUF6604" evidence="2">
    <location>
        <begin position="121"/>
        <end position="274"/>
    </location>
</feature>
<keyword evidence="4" id="KW-1185">Reference proteome</keyword>
<evidence type="ECO:0000256" key="1">
    <source>
        <dbReference type="SAM" id="MobiDB-lite"/>
    </source>
</evidence>
<evidence type="ECO:0000313" key="3">
    <source>
        <dbReference type="EMBL" id="GAX23810.1"/>
    </source>
</evidence>